<keyword evidence="4 6" id="KW-1133">Transmembrane helix</keyword>
<proteinExistence type="inferred from homology"/>
<comment type="similarity">
    <text evidence="2">Belongs to the peptidase S54 family.</text>
</comment>
<dbReference type="InterPro" id="IPR035952">
    <property type="entry name" value="Rhomboid-like_sf"/>
</dbReference>
<name>A0A7S0S4B2_9CHLO</name>
<accession>A0A7S0S4B2</accession>
<feature type="transmembrane region" description="Helical" evidence="6">
    <location>
        <begin position="198"/>
        <end position="220"/>
    </location>
</feature>
<dbReference type="Gene3D" id="1.20.1540.10">
    <property type="entry name" value="Rhomboid-like"/>
    <property type="match status" value="1"/>
</dbReference>
<organism evidence="8">
    <name type="scientific">Chlamydomonas leiostraca</name>
    <dbReference type="NCBI Taxonomy" id="1034604"/>
    <lineage>
        <taxon>Eukaryota</taxon>
        <taxon>Viridiplantae</taxon>
        <taxon>Chlorophyta</taxon>
        <taxon>core chlorophytes</taxon>
        <taxon>Chlorophyceae</taxon>
        <taxon>CS clade</taxon>
        <taxon>Chlamydomonadales</taxon>
        <taxon>Chlamydomonadaceae</taxon>
        <taxon>Chlamydomonas</taxon>
    </lineage>
</organism>
<reference evidence="8" key="1">
    <citation type="submission" date="2021-01" db="EMBL/GenBank/DDBJ databases">
        <authorList>
            <person name="Corre E."/>
            <person name="Pelletier E."/>
            <person name="Niang G."/>
            <person name="Scheremetjew M."/>
            <person name="Finn R."/>
            <person name="Kale V."/>
            <person name="Holt S."/>
            <person name="Cochrane G."/>
            <person name="Meng A."/>
            <person name="Brown T."/>
            <person name="Cohen L."/>
        </authorList>
    </citation>
    <scope>NUCLEOTIDE SEQUENCE</scope>
    <source>
        <strain evidence="8">SAG 11-49</strain>
    </source>
</reference>
<feature type="transmembrane region" description="Helical" evidence="6">
    <location>
        <begin position="174"/>
        <end position="192"/>
    </location>
</feature>
<dbReference type="InterPro" id="IPR022764">
    <property type="entry name" value="Peptidase_S54_rhomboid_dom"/>
</dbReference>
<evidence type="ECO:0000259" key="7">
    <source>
        <dbReference type="Pfam" id="PF01694"/>
    </source>
</evidence>
<evidence type="ECO:0000256" key="3">
    <source>
        <dbReference type="ARBA" id="ARBA00022692"/>
    </source>
</evidence>
<evidence type="ECO:0000256" key="4">
    <source>
        <dbReference type="ARBA" id="ARBA00022989"/>
    </source>
</evidence>
<dbReference type="Pfam" id="PF01694">
    <property type="entry name" value="Rhomboid"/>
    <property type="match status" value="1"/>
</dbReference>
<dbReference type="SUPFAM" id="SSF144091">
    <property type="entry name" value="Rhomboid-like"/>
    <property type="match status" value="1"/>
</dbReference>
<sequence>MASCIRSSNVLVKHGTAARPSALILPRVARLVRVAAGGKNDINDIFAKYAAGGPAAAAGGAAQPAPVAKPSTGSAPTSKAPGLVTAGGAASLLHCGTGLMALLLVNAGVYAAAVWGGKAATVASMVLPAVNAKWWQFVSSAFVHASAEHAARNLAVVWLAGSAVARELGGPGIWFAYALGALGANLSAVWLMPVKVKAAGGLLGVAATGGAVSLAAVALLLGLRPTLGYLLSALAFVQLALAPLLRTPVPGGPSAALPLPHELWGAWVGSGLSGLKGVLRSASADPGLTWLWGALAAAVLVFGMARFPDGSDA</sequence>
<evidence type="ECO:0000256" key="6">
    <source>
        <dbReference type="SAM" id="Phobius"/>
    </source>
</evidence>
<dbReference type="PANTHER" id="PTHR43066">
    <property type="entry name" value="RHOMBOID-RELATED PROTEIN"/>
    <property type="match status" value="1"/>
</dbReference>
<protein>
    <recommendedName>
        <fullName evidence="7">Peptidase S54 rhomboid domain-containing protein</fullName>
    </recommendedName>
</protein>
<evidence type="ECO:0000256" key="2">
    <source>
        <dbReference type="ARBA" id="ARBA00009045"/>
    </source>
</evidence>
<keyword evidence="3 6" id="KW-0812">Transmembrane</keyword>
<feature type="domain" description="Peptidase S54 rhomboid" evidence="7">
    <location>
        <begin position="132"/>
        <end position="222"/>
    </location>
</feature>
<dbReference type="EMBL" id="HBFB01033196">
    <property type="protein sequence ID" value="CAD8694425.1"/>
    <property type="molecule type" value="Transcribed_RNA"/>
</dbReference>
<feature type="transmembrane region" description="Helical" evidence="6">
    <location>
        <begin position="289"/>
        <end position="307"/>
    </location>
</feature>
<gene>
    <name evidence="8" type="ORF">CLEI1391_LOCUS18608</name>
</gene>
<comment type="subcellular location">
    <subcellularLocation>
        <location evidence="1">Membrane</location>
        <topology evidence="1">Multi-pass membrane protein</topology>
    </subcellularLocation>
</comment>
<evidence type="ECO:0000256" key="1">
    <source>
        <dbReference type="ARBA" id="ARBA00004141"/>
    </source>
</evidence>
<dbReference type="GO" id="GO:0004252">
    <property type="term" value="F:serine-type endopeptidase activity"/>
    <property type="evidence" value="ECO:0007669"/>
    <property type="project" value="InterPro"/>
</dbReference>
<dbReference type="PANTHER" id="PTHR43066:SF11">
    <property type="entry name" value="PEPTIDASE S54 RHOMBOID DOMAIN-CONTAINING PROTEIN"/>
    <property type="match status" value="1"/>
</dbReference>
<evidence type="ECO:0000313" key="8">
    <source>
        <dbReference type="EMBL" id="CAD8694425.1"/>
    </source>
</evidence>
<dbReference type="AlphaFoldDB" id="A0A7S0S4B2"/>
<evidence type="ECO:0000256" key="5">
    <source>
        <dbReference type="ARBA" id="ARBA00023136"/>
    </source>
</evidence>
<dbReference type="GO" id="GO:0016020">
    <property type="term" value="C:membrane"/>
    <property type="evidence" value="ECO:0007669"/>
    <property type="project" value="UniProtKB-SubCell"/>
</dbReference>
<keyword evidence="5 6" id="KW-0472">Membrane</keyword>